<gene>
    <name evidence="7" type="ORF">TeGR_g1166</name>
</gene>
<keyword evidence="4 6" id="KW-0472">Membrane</keyword>
<dbReference type="Proteomes" id="UP001165060">
    <property type="component" value="Unassembled WGS sequence"/>
</dbReference>
<dbReference type="PANTHER" id="PTHR12570">
    <property type="match status" value="1"/>
</dbReference>
<evidence type="ECO:0000313" key="8">
    <source>
        <dbReference type="Proteomes" id="UP001165060"/>
    </source>
</evidence>
<feature type="compositionally biased region" description="Low complexity" evidence="5">
    <location>
        <begin position="366"/>
        <end position="383"/>
    </location>
</feature>
<feature type="compositionally biased region" description="Low complexity" evidence="5">
    <location>
        <begin position="210"/>
        <end position="223"/>
    </location>
</feature>
<evidence type="ECO:0000256" key="2">
    <source>
        <dbReference type="ARBA" id="ARBA00022692"/>
    </source>
</evidence>
<dbReference type="PANTHER" id="PTHR12570:SF9">
    <property type="entry name" value="MAGNESIUM TRANSPORTER NIPA8-RELATED"/>
    <property type="match status" value="1"/>
</dbReference>
<feature type="compositionally biased region" description="Polar residues" evidence="5">
    <location>
        <begin position="249"/>
        <end position="276"/>
    </location>
</feature>
<keyword evidence="3 6" id="KW-1133">Transmembrane helix</keyword>
<feature type="region of interest" description="Disordered" evidence="5">
    <location>
        <begin position="348"/>
        <end position="416"/>
    </location>
</feature>
<protein>
    <recommendedName>
        <fullName evidence="9">Magnesium transporter</fullName>
    </recommendedName>
</protein>
<name>A0ABQ6N3Z4_9STRA</name>
<evidence type="ECO:0000256" key="3">
    <source>
        <dbReference type="ARBA" id="ARBA00022989"/>
    </source>
</evidence>
<evidence type="ECO:0008006" key="9">
    <source>
        <dbReference type="Google" id="ProtNLM"/>
    </source>
</evidence>
<evidence type="ECO:0000313" key="7">
    <source>
        <dbReference type="EMBL" id="GMI39787.1"/>
    </source>
</evidence>
<comment type="caution">
    <text evidence="7">The sequence shown here is derived from an EMBL/GenBank/DDBJ whole genome shotgun (WGS) entry which is preliminary data.</text>
</comment>
<feature type="region of interest" description="Disordered" evidence="5">
    <location>
        <begin position="199"/>
        <end position="324"/>
    </location>
</feature>
<evidence type="ECO:0000256" key="4">
    <source>
        <dbReference type="ARBA" id="ARBA00023136"/>
    </source>
</evidence>
<dbReference type="Pfam" id="PF05653">
    <property type="entry name" value="Mg_trans_NIPA"/>
    <property type="match status" value="1"/>
</dbReference>
<accession>A0ABQ6N3Z4</accession>
<evidence type="ECO:0000256" key="6">
    <source>
        <dbReference type="SAM" id="Phobius"/>
    </source>
</evidence>
<evidence type="ECO:0000256" key="5">
    <source>
        <dbReference type="SAM" id="MobiDB-lite"/>
    </source>
</evidence>
<feature type="transmembrane region" description="Helical" evidence="6">
    <location>
        <begin position="102"/>
        <end position="124"/>
    </location>
</feature>
<feature type="transmembrane region" description="Helical" evidence="6">
    <location>
        <begin position="136"/>
        <end position="153"/>
    </location>
</feature>
<feature type="compositionally biased region" description="Basic and acidic residues" evidence="5">
    <location>
        <begin position="281"/>
        <end position="304"/>
    </location>
</feature>
<dbReference type="EMBL" id="BRYB01003626">
    <property type="protein sequence ID" value="GMI39787.1"/>
    <property type="molecule type" value="Genomic_DNA"/>
</dbReference>
<feature type="transmembrane region" description="Helical" evidence="6">
    <location>
        <begin position="73"/>
        <end position="93"/>
    </location>
</feature>
<keyword evidence="8" id="KW-1185">Reference proteome</keyword>
<evidence type="ECO:0000256" key="1">
    <source>
        <dbReference type="ARBA" id="ARBA00004141"/>
    </source>
</evidence>
<keyword evidence="2 6" id="KW-0812">Transmembrane</keyword>
<comment type="subcellular location">
    <subcellularLocation>
        <location evidence="1">Membrane</location>
        <topology evidence="1">Multi-pass membrane protein</topology>
    </subcellularLocation>
</comment>
<reference evidence="7 8" key="1">
    <citation type="journal article" date="2023" name="Commun. Biol.">
        <title>Genome analysis of Parmales, the sister group of diatoms, reveals the evolutionary specialization of diatoms from phago-mixotrophs to photoautotrophs.</title>
        <authorList>
            <person name="Ban H."/>
            <person name="Sato S."/>
            <person name="Yoshikawa S."/>
            <person name="Yamada K."/>
            <person name="Nakamura Y."/>
            <person name="Ichinomiya M."/>
            <person name="Sato N."/>
            <person name="Blanc-Mathieu R."/>
            <person name="Endo H."/>
            <person name="Kuwata A."/>
            <person name="Ogata H."/>
        </authorList>
    </citation>
    <scope>NUCLEOTIDE SEQUENCE [LARGE SCALE GENOMIC DNA]</scope>
</reference>
<dbReference type="InterPro" id="IPR008521">
    <property type="entry name" value="Mg_trans_NIPA"/>
</dbReference>
<proteinExistence type="predicted"/>
<organism evidence="7 8">
    <name type="scientific">Tetraparma gracilis</name>
    <dbReference type="NCBI Taxonomy" id="2962635"/>
    <lineage>
        <taxon>Eukaryota</taxon>
        <taxon>Sar</taxon>
        <taxon>Stramenopiles</taxon>
        <taxon>Ochrophyta</taxon>
        <taxon>Bolidophyceae</taxon>
        <taxon>Parmales</taxon>
        <taxon>Triparmaceae</taxon>
        <taxon>Tetraparma</taxon>
    </lineage>
</organism>
<sequence>MSFYWVYLKASKVKEEFGPSHQNYAKFKKIHPLSCSALSGCLGAQSILCAKSVAEMIKESFKESGENQFAKPLSWVIVIFMVFFIFSQIHWLARGLESFDAVYIVPVFQCFFISVAVIGGAVYFREFDEMSDFNRIMFFFGLSILLVGVYLLSQRDMSKLKPRARFRAQVHVVVFMLRTQKAVRDKKLRHEQLVVEEAAEEAQKHSGGEKAPTQAAAKPAQVVPLDETPTKEPAENGSVDHVVEIVPGSTKSVESSPSNSPNTRRISDPTNGSAYTTPEPPGEKISPRERAERRSQEEDEEKKKAVAAVKSQLRRRSSVNPQLPAMEVAHMVDYRKKKVEKKITKAATKAANAGVDAITNKRRRSVQPSSVGSAGSSRSNSPRDLTGESPNSVESLTPRESAGEIVMNLNSPLESE</sequence>